<evidence type="ECO:0000313" key="2">
    <source>
        <dbReference type="EMBL" id="CAL4785826.1"/>
    </source>
</evidence>
<dbReference type="EMBL" id="CAMXCT010002492">
    <property type="protein sequence ID" value="CAI3998514.1"/>
    <property type="molecule type" value="Genomic_DNA"/>
</dbReference>
<comment type="caution">
    <text evidence="1">The sequence shown here is derived from an EMBL/GenBank/DDBJ whole genome shotgun (WGS) entry which is preliminary data.</text>
</comment>
<gene>
    <name evidence="1" type="ORF">C1SCF055_LOCUS24804</name>
</gene>
<dbReference type="EMBL" id="CAMXCT020002492">
    <property type="protein sequence ID" value="CAL1151889.1"/>
    <property type="molecule type" value="Genomic_DNA"/>
</dbReference>
<evidence type="ECO:0000313" key="3">
    <source>
        <dbReference type="Proteomes" id="UP001152797"/>
    </source>
</evidence>
<dbReference type="Proteomes" id="UP001152797">
    <property type="component" value="Unassembled WGS sequence"/>
</dbReference>
<name>A0A9P1CVK3_9DINO</name>
<reference evidence="1" key="1">
    <citation type="submission" date="2022-10" db="EMBL/GenBank/DDBJ databases">
        <authorList>
            <person name="Chen Y."/>
            <person name="Dougan E. K."/>
            <person name="Chan C."/>
            <person name="Rhodes N."/>
            <person name="Thang M."/>
        </authorList>
    </citation>
    <scope>NUCLEOTIDE SEQUENCE</scope>
</reference>
<reference evidence="2 3" key="2">
    <citation type="submission" date="2024-05" db="EMBL/GenBank/DDBJ databases">
        <authorList>
            <person name="Chen Y."/>
            <person name="Shah S."/>
            <person name="Dougan E. K."/>
            <person name="Thang M."/>
            <person name="Chan C."/>
        </authorList>
    </citation>
    <scope>NUCLEOTIDE SEQUENCE [LARGE SCALE GENOMIC DNA]</scope>
</reference>
<keyword evidence="3" id="KW-1185">Reference proteome</keyword>
<dbReference type="OrthoDB" id="414531at2759"/>
<accession>A0A9P1CVK3</accession>
<organism evidence="1">
    <name type="scientific">Cladocopium goreaui</name>
    <dbReference type="NCBI Taxonomy" id="2562237"/>
    <lineage>
        <taxon>Eukaryota</taxon>
        <taxon>Sar</taxon>
        <taxon>Alveolata</taxon>
        <taxon>Dinophyceae</taxon>
        <taxon>Suessiales</taxon>
        <taxon>Symbiodiniaceae</taxon>
        <taxon>Cladocopium</taxon>
    </lineage>
</organism>
<sequence length="415" mass="46603">MIFKSFKALLFVEHLKADYDSSAPQMRKACSYQVGVQRHQVCGGFLHYLRELERISPASSFQQAAADLKQMFLRGLLDPDLQHALATTFPPSDLKAISAFRPYHARVEQAARTAKEETETRIAEELRAAEAKQVMTKLQSDMSMLKERIPDERVQAQNTAKDIKYLRDRQMQGQEYVEKYSAERISLVEYADGYLIASLDATVWPANSNYLNEAVSHMATVLAMSSSHIGFVQYPVIKSQTNQTTLVKHRHALDLLLLKAGLTAYHMVQIAYDKPDSSARDTRCLSQLAMVVFHANFDACDFMESRAVKEGRFGPVPLIRVADMIGFDEARRPAPSARTEQKGLPCHDLMVDAMLQGMNVSAGDRVILLDLLPNRLLDMNAFNGWDIMSLLFAIIIFNLFCGESYPAGGRSLLVL</sequence>
<proteinExistence type="predicted"/>
<evidence type="ECO:0000313" key="1">
    <source>
        <dbReference type="EMBL" id="CAI3998514.1"/>
    </source>
</evidence>
<protein>
    <submittedName>
        <fullName evidence="2">7,8-didemethyl-8-hydroxy-5-deazariboflavin synthase</fullName>
    </submittedName>
</protein>
<dbReference type="EMBL" id="CAMXCT030002492">
    <property type="protein sequence ID" value="CAL4785826.1"/>
    <property type="molecule type" value="Genomic_DNA"/>
</dbReference>
<dbReference type="AlphaFoldDB" id="A0A9P1CVK3"/>